<keyword evidence="4" id="KW-1185">Reference proteome</keyword>
<dbReference type="Proteomes" id="UP000267469">
    <property type="component" value="Unassembled WGS sequence"/>
</dbReference>
<reference evidence="3 4" key="1">
    <citation type="submission" date="2018-10" db="EMBL/GenBank/DDBJ databases">
        <title>Sinomicrobium pectinilyticum sp. nov., a pectinase-producing bacterium isolated from alkaline and saline soil, and emended description of the genus Sinomicrobium.</title>
        <authorList>
            <person name="Cheng B."/>
            <person name="Li C."/>
            <person name="Lai Q."/>
            <person name="Du M."/>
            <person name="Shao Z."/>
            <person name="Xu P."/>
            <person name="Yang C."/>
        </authorList>
    </citation>
    <scope>NUCLEOTIDE SEQUENCE [LARGE SCALE GENOMIC DNA]</scope>
    <source>
        <strain evidence="3 4">5DNS001</strain>
    </source>
</reference>
<feature type="domain" description="Activator of Hsp90 ATPase homologue 1/2-like C-terminal" evidence="2">
    <location>
        <begin position="25"/>
        <end position="162"/>
    </location>
</feature>
<sequence>MNSNLLFDFSVNKENSTIHIKREFDANLELVWQAWTTAELLNEWWAPKPYHIETKSLDLRVGGMWLYAMVSPKDEKMWCKADYKTIETNKLLSWLDAFCDENGNENTVKPRSLWTNNFTENNSITTVNITLKHDKPEDIEMMIEMGFKEGLTMALGNLDELLITLKKQRK</sequence>
<evidence type="ECO:0000313" key="3">
    <source>
        <dbReference type="EMBL" id="RNL86274.1"/>
    </source>
</evidence>
<gene>
    <name evidence="3" type="ORF">ED312_11580</name>
</gene>
<comment type="caution">
    <text evidence="3">The sequence shown here is derived from an EMBL/GenBank/DDBJ whole genome shotgun (WGS) entry which is preliminary data.</text>
</comment>
<dbReference type="Pfam" id="PF08327">
    <property type="entry name" value="AHSA1"/>
    <property type="match status" value="1"/>
</dbReference>
<dbReference type="OrthoDB" id="9795306at2"/>
<evidence type="ECO:0000256" key="1">
    <source>
        <dbReference type="ARBA" id="ARBA00006817"/>
    </source>
</evidence>
<dbReference type="EMBL" id="RJTM01000084">
    <property type="protein sequence ID" value="RNL86274.1"/>
    <property type="molecule type" value="Genomic_DNA"/>
</dbReference>
<dbReference type="CDD" id="cd07814">
    <property type="entry name" value="SRPBCC_CalC_Aha1-like"/>
    <property type="match status" value="1"/>
</dbReference>
<name>A0A3N0EEL5_SINP1</name>
<dbReference type="InterPro" id="IPR023393">
    <property type="entry name" value="START-like_dom_sf"/>
</dbReference>
<dbReference type="RefSeq" id="WP_123216180.1">
    <property type="nucleotide sequence ID" value="NZ_RJTM01000084.1"/>
</dbReference>
<accession>A0A3N0EEL5</accession>
<dbReference type="SUPFAM" id="SSF55961">
    <property type="entry name" value="Bet v1-like"/>
    <property type="match status" value="1"/>
</dbReference>
<comment type="similarity">
    <text evidence="1">Belongs to the AHA1 family.</text>
</comment>
<dbReference type="AlphaFoldDB" id="A0A3N0EEL5"/>
<evidence type="ECO:0000313" key="4">
    <source>
        <dbReference type="Proteomes" id="UP000267469"/>
    </source>
</evidence>
<organism evidence="3 4">
    <name type="scientific">Sinomicrobium pectinilyticum</name>
    <dbReference type="NCBI Taxonomy" id="1084421"/>
    <lineage>
        <taxon>Bacteria</taxon>
        <taxon>Pseudomonadati</taxon>
        <taxon>Bacteroidota</taxon>
        <taxon>Flavobacteriia</taxon>
        <taxon>Flavobacteriales</taxon>
        <taxon>Flavobacteriaceae</taxon>
        <taxon>Sinomicrobium</taxon>
    </lineage>
</organism>
<evidence type="ECO:0000259" key="2">
    <source>
        <dbReference type="Pfam" id="PF08327"/>
    </source>
</evidence>
<protein>
    <submittedName>
        <fullName evidence="3">SRPBCC domain-containing protein</fullName>
    </submittedName>
</protein>
<dbReference type="Gene3D" id="3.30.530.20">
    <property type="match status" value="1"/>
</dbReference>
<proteinExistence type="inferred from homology"/>
<dbReference type="InterPro" id="IPR013538">
    <property type="entry name" value="ASHA1/2-like_C"/>
</dbReference>